<sequence length="104" mass="11724">MQFRMDFTTSMIFSLIVMFAMSGCGYAKVGPKAYECSMALYSVCNRRDESRLETVAELVESSLKNEELTATEASYLNAIIDKARKGEWEQATAEARSLMKDQVE</sequence>
<keyword evidence="2" id="KW-1185">Reference proteome</keyword>
<evidence type="ECO:0008006" key="3">
    <source>
        <dbReference type="Google" id="ProtNLM"/>
    </source>
</evidence>
<reference evidence="1 2" key="1">
    <citation type="submission" date="2019-02" db="EMBL/GenBank/DDBJ databases">
        <title>Deep-cultivation of Planctomycetes and their phenomic and genomic characterization uncovers novel biology.</title>
        <authorList>
            <person name="Wiegand S."/>
            <person name="Jogler M."/>
            <person name="Boedeker C."/>
            <person name="Pinto D."/>
            <person name="Vollmers J."/>
            <person name="Rivas-Marin E."/>
            <person name="Kohn T."/>
            <person name="Peeters S.H."/>
            <person name="Heuer A."/>
            <person name="Rast P."/>
            <person name="Oberbeckmann S."/>
            <person name="Bunk B."/>
            <person name="Jeske O."/>
            <person name="Meyerdierks A."/>
            <person name="Storesund J.E."/>
            <person name="Kallscheuer N."/>
            <person name="Luecker S."/>
            <person name="Lage O.M."/>
            <person name="Pohl T."/>
            <person name="Merkel B.J."/>
            <person name="Hornburger P."/>
            <person name="Mueller R.-W."/>
            <person name="Bruemmer F."/>
            <person name="Labrenz M."/>
            <person name="Spormann A.M."/>
            <person name="Op Den Camp H."/>
            <person name="Overmann J."/>
            <person name="Amann R."/>
            <person name="Jetten M.S.M."/>
            <person name="Mascher T."/>
            <person name="Medema M.H."/>
            <person name="Devos D.P."/>
            <person name="Kaster A.-K."/>
            <person name="Ovreas L."/>
            <person name="Rohde M."/>
            <person name="Galperin M.Y."/>
            <person name="Jogler C."/>
        </authorList>
    </citation>
    <scope>NUCLEOTIDE SEQUENCE [LARGE SCALE GENOMIC DNA]</scope>
    <source>
        <strain evidence="1 2">Pan54</strain>
    </source>
</reference>
<evidence type="ECO:0000313" key="2">
    <source>
        <dbReference type="Proteomes" id="UP000316095"/>
    </source>
</evidence>
<protein>
    <recommendedName>
        <fullName evidence="3">Lipoprotein</fullName>
    </recommendedName>
</protein>
<evidence type="ECO:0000313" key="1">
    <source>
        <dbReference type="EMBL" id="TWT61864.1"/>
    </source>
</evidence>
<accession>A0A5C5XGF2</accession>
<dbReference type="OrthoDB" id="288412at2"/>
<dbReference type="AlphaFoldDB" id="A0A5C5XGF2"/>
<comment type="caution">
    <text evidence="1">The sequence shown here is derived from an EMBL/GenBank/DDBJ whole genome shotgun (WGS) entry which is preliminary data.</text>
</comment>
<dbReference type="EMBL" id="SJPG01000001">
    <property type="protein sequence ID" value="TWT61864.1"/>
    <property type="molecule type" value="Genomic_DNA"/>
</dbReference>
<proteinExistence type="predicted"/>
<dbReference type="Proteomes" id="UP000316095">
    <property type="component" value="Unassembled WGS sequence"/>
</dbReference>
<gene>
    <name evidence="1" type="ORF">Pan54_26010</name>
</gene>
<name>A0A5C5XGF2_9PLAN</name>
<organism evidence="1 2">
    <name type="scientific">Rubinisphaera italica</name>
    <dbReference type="NCBI Taxonomy" id="2527969"/>
    <lineage>
        <taxon>Bacteria</taxon>
        <taxon>Pseudomonadati</taxon>
        <taxon>Planctomycetota</taxon>
        <taxon>Planctomycetia</taxon>
        <taxon>Planctomycetales</taxon>
        <taxon>Planctomycetaceae</taxon>
        <taxon>Rubinisphaera</taxon>
    </lineage>
</organism>
<dbReference type="RefSeq" id="WP_146503801.1">
    <property type="nucleotide sequence ID" value="NZ_SJPG01000001.1"/>
</dbReference>
<dbReference type="PROSITE" id="PS51257">
    <property type="entry name" value="PROKAR_LIPOPROTEIN"/>
    <property type="match status" value="1"/>
</dbReference>